<dbReference type="OrthoDB" id="409048at2759"/>
<protein>
    <submittedName>
        <fullName evidence="1">Uncharacterized protein</fullName>
    </submittedName>
</protein>
<gene>
    <name evidence="1" type="ORF">TNIN_165731</name>
</gene>
<sequence length="114" mass="13130">MKVSDRETAKVLVQHYAKESKVAFSKSDKELSYVQKKNPTKSPAPDVQGQFLEHLGNQSNYIQAVELIYHSIDFWKLPKQWKSALIIPIHKLNDDATSVNRCRPTAFTCITRKR</sequence>
<evidence type="ECO:0000313" key="1">
    <source>
        <dbReference type="EMBL" id="GFY41787.1"/>
    </source>
</evidence>
<dbReference type="EMBL" id="BMAV01002669">
    <property type="protein sequence ID" value="GFY41787.1"/>
    <property type="molecule type" value="Genomic_DNA"/>
</dbReference>
<accession>A0A8X6WWC2</accession>
<evidence type="ECO:0000313" key="2">
    <source>
        <dbReference type="Proteomes" id="UP000886998"/>
    </source>
</evidence>
<dbReference type="Proteomes" id="UP000886998">
    <property type="component" value="Unassembled WGS sequence"/>
</dbReference>
<organism evidence="1 2">
    <name type="scientific">Trichonephila inaurata madagascariensis</name>
    <dbReference type="NCBI Taxonomy" id="2747483"/>
    <lineage>
        <taxon>Eukaryota</taxon>
        <taxon>Metazoa</taxon>
        <taxon>Ecdysozoa</taxon>
        <taxon>Arthropoda</taxon>
        <taxon>Chelicerata</taxon>
        <taxon>Arachnida</taxon>
        <taxon>Araneae</taxon>
        <taxon>Araneomorphae</taxon>
        <taxon>Entelegynae</taxon>
        <taxon>Araneoidea</taxon>
        <taxon>Nephilidae</taxon>
        <taxon>Trichonephila</taxon>
        <taxon>Trichonephila inaurata</taxon>
    </lineage>
</organism>
<comment type="caution">
    <text evidence="1">The sequence shown here is derived from an EMBL/GenBank/DDBJ whole genome shotgun (WGS) entry which is preliminary data.</text>
</comment>
<reference evidence="1" key="1">
    <citation type="submission" date="2020-08" db="EMBL/GenBank/DDBJ databases">
        <title>Multicomponent nature underlies the extraordinary mechanical properties of spider dragline silk.</title>
        <authorList>
            <person name="Kono N."/>
            <person name="Nakamura H."/>
            <person name="Mori M."/>
            <person name="Yoshida Y."/>
            <person name="Ohtoshi R."/>
            <person name="Malay A.D."/>
            <person name="Moran D.A.P."/>
            <person name="Tomita M."/>
            <person name="Numata K."/>
            <person name="Arakawa K."/>
        </authorList>
    </citation>
    <scope>NUCLEOTIDE SEQUENCE</scope>
</reference>
<keyword evidence="2" id="KW-1185">Reference proteome</keyword>
<name>A0A8X6WWC2_9ARAC</name>
<dbReference type="AlphaFoldDB" id="A0A8X6WWC2"/>
<proteinExistence type="predicted"/>